<comment type="function">
    <text evidence="10">Catalyzes the last two steps in the biosynthesis of 5-methylaminomethyl-2-thiouridine (mnm(5)s(2)U) at the wobble position (U34) in tRNA. Catalyzes the FAD-dependent demodification of cmnm(5)s(2)U34 to nm(5)s(2)U34, followed by the transfer of a methyl group from S-adenosyl-L-methionine to nm(5)s(2)U34, to form mnm(5)s(2)U34.</text>
</comment>
<reference evidence="14" key="1">
    <citation type="journal article" date="2019" name="Int. J. Syst. Evol. Microbiol.">
        <title>The Global Catalogue of Microorganisms (GCM) 10K type strain sequencing project: providing services to taxonomists for standard genome sequencing and annotation.</title>
        <authorList>
            <consortium name="The Broad Institute Genomics Platform"/>
            <consortium name="The Broad Institute Genome Sequencing Center for Infectious Disease"/>
            <person name="Wu L."/>
            <person name="Ma J."/>
        </authorList>
    </citation>
    <scope>NUCLEOTIDE SEQUENCE [LARGE SCALE GENOMIC DNA]</scope>
    <source>
        <strain evidence="14">KCTC 42953</strain>
    </source>
</reference>
<dbReference type="EMBL" id="JBHRTS010000004">
    <property type="protein sequence ID" value="MFC3194493.1"/>
    <property type="molecule type" value="Genomic_DNA"/>
</dbReference>
<evidence type="ECO:0000256" key="4">
    <source>
        <dbReference type="ARBA" id="ARBA00022679"/>
    </source>
</evidence>
<comment type="similarity">
    <text evidence="10">In the N-terminal section; belongs to the methyltransferase superfamily. tRNA (mnm(5)s(2)U34)-methyltransferase family.</text>
</comment>
<dbReference type="PANTHER" id="PTHR13847">
    <property type="entry name" value="SARCOSINE DEHYDROGENASE-RELATED"/>
    <property type="match status" value="1"/>
</dbReference>
<feature type="domain" description="FAD dependent oxidoreductase" evidence="11">
    <location>
        <begin position="263"/>
        <end position="607"/>
    </location>
</feature>
<comment type="cofactor">
    <cofactor evidence="10">
        <name>FAD</name>
        <dbReference type="ChEBI" id="CHEBI:57692"/>
    </cofactor>
</comment>
<organism evidence="13 14">
    <name type="scientific">Marinicella sediminis</name>
    <dbReference type="NCBI Taxonomy" id="1792834"/>
    <lineage>
        <taxon>Bacteria</taxon>
        <taxon>Pseudomonadati</taxon>
        <taxon>Pseudomonadota</taxon>
        <taxon>Gammaproteobacteria</taxon>
        <taxon>Lysobacterales</taxon>
        <taxon>Marinicellaceae</taxon>
        <taxon>Marinicella</taxon>
    </lineage>
</organism>
<evidence type="ECO:0000256" key="5">
    <source>
        <dbReference type="ARBA" id="ARBA00022691"/>
    </source>
</evidence>
<evidence type="ECO:0000256" key="9">
    <source>
        <dbReference type="ARBA" id="ARBA00023268"/>
    </source>
</evidence>
<comment type="subcellular location">
    <subcellularLocation>
        <location evidence="10">Cytoplasm</location>
    </subcellularLocation>
</comment>
<protein>
    <recommendedName>
        <fullName evidence="10">tRNA 5-methylaminomethyl-2-thiouridine biosynthesis bifunctional protein MnmC</fullName>
        <shortName evidence="10">tRNA mnm(5)s(2)U biosynthesis bifunctional protein</shortName>
    </recommendedName>
    <domain>
        <recommendedName>
            <fullName evidence="10">tRNA (mnm(5)s(2)U34)-methyltransferase</fullName>
            <ecNumber evidence="10">2.1.1.61</ecNumber>
        </recommendedName>
    </domain>
    <domain>
        <recommendedName>
            <fullName evidence="10">FAD-dependent cmnm(5)s(2)U34 oxidoreductase</fullName>
            <ecNumber evidence="10">1.5.-.-</ecNumber>
        </recommendedName>
    </domain>
</protein>
<evidence type="ECO:0000256" key="3">
    <source>
        <dbReference type="ARBA" id="ARBA00022630"/>
    </source>
</evidence>
<evidence type="ECO:0000256" key="7">
    <source>
        <dbReference type="ARBA" id="ARBA00022827"/>
    </source>
</evidence>
<dbReference type="InterPro" id="IPR017610">
    <property type="entry name" value="tRNA_S-uridine_synth_MnmC_C"/>
</dbReference>
<evidence type="ECO:0000313" key="14">
    <source>
        <dbReference type="Proteomes" id="UP001595533"/>
    </source>
</evidence>
<dbReference type="InterPro" id="IPR036188">
    <property type="entry name" value="FAD/NAD-bd_sf"/>
</dbReference>
<comment type="similarity">
    <text evidence="10">In the C-terminal section; belongs to the DAO family.</text>
</comment>
<comment type="catalytic activity">
    <reaction evidence="10">
        <text>5-aminomethyl-2-thiouridine(34) in tRNA + S-adenosyl-L-methionine = 5-methylaminomethyl-2-thiouridine(34) in tRNA + S-adenosyl-L-homocysteine + H(+)</text>
        <dbReference type="Rhea" id="RHEA:19569"/>
        <dbReference type="Rhea" id="RHEA-COMP:10195"/>
        <dbReference type="Rhea" id="RHEA-COMP:10197"/>
        <dbReference type="ChEBI" id="CHEBI:15378"/>
        <dbReference type="ChEBI" id="CHEBI:57856"/>
        <dbReference type="ChEBI" id="CHEBI:59789"/>
        <dbReference type="ChEBI" id="CHEBI:74454"/>
        <dbReference type="ChEBI" id="CHEBI:74455"/>
        <dbReference type="EC" id="2.1.1.61"/>
    </reaction>
</comment>
<dbReference type="InterPro" id="IPR008471">
    <property type="entry name" value="MnmC-like_methylTransf"/>
</dbReference>
<dbReference type="InterPro" id="IPR023032">
    <property type="entry name" value="tRNA_MAMT_biosynth_bifunc_MnmC"/>
</dbReference>
<evidence type="ECO:0000256" key="8">
    <source>
        <dbReference type="ARBA" id="ARBA00023002"/>
    </source>
</evidence>
<keyword evidence="2 10" id="KW-0489">Methyltransferase</keyword>
<dbReference type="Pfam" id="PF05430">
    <property type="entry name" value="Methyltransf_30"/>
    <property type="match status" value="1"/>
</dbReference>
<dbReference type="Pfam" id="PF01266">
    <property type="entry name" value="DAO"/>
    <property type="match status" value="1"/>
</dbReference>
<dbReference type="Gene3D" id="3.30.9.10">
    <property type="entry name" value="D-Amino Acid Oxidase, subunit A, domain 2"/>
    <property type="match status" value="1"/>
</dbReference>
<dbReference type="InterPro" id="IPR047785">
    <property type="entry name" value="tRNA_MNMC2"/>
</dbReference>
<evidence type="ECO:0000256" key="10">
    <source>
        <dbReference type="HAMAP-Rule" id="MF_01102"/>
    </source>
</evidence>
<evidence type="ECO:0000256" key="2">
    <source>
        <dbReference type="ARBA" id="ARBA00022603"/>
    </source>
</evidence>
<dbReference type="EC" id="1.5.-.-" evidence="10"/>
<dbReference type="Gene3D" id="3.50.50.60">
    <property type="entry name" value="FAD/NAD(P)-binding domain"/>
    <property type="match status" value="1"/>
</dbReference>
<dbReference type="SUPFAM" id="SSF51905">
    <property type="entry name" value="FAD/NAD(P)-binding domain"/>
    <property type="match status" value="1"/>
</dbReference>
<feature type="region of interest" description="FAD-dependent cmnm(5)s(2)U34 oxidoreductase" evidence="10">
    <location>
        <begin position="266"/>
        <end position="640"/>
    </location>
</feature>
<name>A0ABV7J8M7_9GAMM</name>
<keyword evidence="5 10" id="KW-0949">S-adenosyl-L-methionine</keyword>
<evidence type="ECO:0000259" key="12">
    <source>
        <dbReference type="Pfam" id="PF05430"/>
    </source>
</evidence>
<dbReference type="EC" id="2.1.1.61" evidence="10"/>
<comment type="caution">
    <text evidence="13">The sequence shown here is derived from an EMBL/GenBank/DDBJ whole genome shotgun (WGS) entry which is preliminary data.</text>
</comment>
<dbReference type="InterPro" id="IPR029063">
    <property type="entry name" value="SAM-dependent_MTases_sf"/>
</dbReference>
<dbReference type="NCBIfam" id="NF033855">
    <property type="entry name" value="tRNA_MNMC2"/>
    <property type="match status" value="1"/>
</dbReference>
<dbReference type="Gene3D" id="3.40.50.150">
    <property type="entry name" value="Vaccinia Virus protein VP39"/>
    <property type="match status" value="1"/>
</dbReference>
<feature type="region of interest" description="tRNA (mnm(5)s(2)U34)-methyltransferase" evidence="10">
    <location>
        <begin position="1"/>
        <end position="237"/>
    </location>
</feature>
<evidence type="ECO:0000313" key="13">
    <source>
        <dbReference type="EMBL" id="MFC3194493.1"/>
    </source>
</evidence>
<evidence type="ECO:0000256" key="1">
    <source>
        <dbReference type="ARBA" id="ARBA00022490"/>
    </source>
</evidence>
<keyword evidence="14" id="KW-1185">Reference proteome</keyword>
<accession>A0ABV7J8M7</accession>
<dbReference type="RefSeq" id="WP_077411199.1">
    <property type="nucleotide sequence ID" value="NZ_JBHRTS010000004.1"/>
</dbReference>
<keyword evidence="6 10" id="KW-0819">tRNA processing</keyword>
<keyword evidence="3 10" id="KW-0285">Flavoprotein</keyword>
<dbReference type="NCBIfam" id="TIGR03197">
    <property type="entry name" value="MnmC_Cterm"/>
    <property type="match status" value="1"/>
</dbReference>
<keyword evidence="1 10" id="KW-0963">Cytoplasm</keyword>
<dbReference type="PANTHER" id="PTHR13847:SF283">
    <property type="entry name" value="TRNA 5-METHYLAMINOMETHYL-2-THIOURIDINE BIOSYNTHESIS BIFUNCTIONAL PROTEIN MNMC"/>
    <property type="match status" value="1"/>
</dbReference>
<gene>
    <name evidence="10 13" type="primary">mnmC</name>
    <name evidence="13" type="ORF">ACFODZ_09605</name>
</gene>
<dbReference type="Proteomes" id="UP001595533">
    <property type="component" value="Unassembled WGS sequence"/>
</dbReference>
<sequence length="640" mass="71100">MHPLTLAYQSTAKIDRQNGRPYSAQFDDIYFNPEDGLAETRYVFIGGNQLESRWQSHPGKTFCVAETGFGSGLNFLATCLAWQQAQFKPASLCFISTELHPMSTEDLRQTHQLFPELQELSQLLLQQYPSARAGFHQLQITPDISLLLLIGDATACLQQLNGQVNAWFLDGFSPGNNPDLWSADLFEVIAGLSTDQTTLATYTAAGKVRRGLQAAGFAVTKKPGFGQKREMICARYDAAKQVRISNKQPWHPYPKSPAKEASVTILGGGIAGLNLARTFHRTGHHTTIIDAFNKPLQAASGNPAAMMMPVLTARTSPEALFYLRAFEYARRIYGACFINSGITEYAGSDRAGQRRLEQLAESGLPDELLRCSKNQLHYPTAGWVDTNALRQRWLTCVDDWQCHEITDIEGADGQWYLLANGRQVHHCTTLIIAGGMNSRKLSPQPLPLMARLGQTNHLITPQATSIDQVLLNQGYLIPLPGEPAGHHYLLGATFDHVDSESQYHHQPVCNSHQQRNLAHWQEHPEFAKLAQASSLADHTAIRATTPDHLPVCGPLIDHLRFTRDYADLHHGRHWQVYPPAQPLPGLYVLTGLGSRGYTSAPLLADYLHAMISGQPLPLEADLCKIIHPNRFNHRQLKKPS</sequence>
<keyword evidence="7 10" id="KW-0274">FAD</keyword>
<feature type="domain" description="MnmC-like methyltransferase" evidence="12">
    <location>
        <begin position="115"/>
        <end position="235"/>
    </location>
</feature>
<dbReference type="InterPro" id="IPR006076">
    <property type="entry name" value="FAD-dep_OxRdtase"/>
</dbReference>
<keyword evidence="8 10" id="KW-0560">Oxidoreductase</keyword>
<dbReference type="HAMAP" id="MF_01102">
    <property type="entry name" value="MnmC"/>
    <property type="match status" value="1"/>
</dbReference>
<proteinExistence type="inferred from homology"/>
<dbReference type="NCBIfam" id="NF002481">
    <property type="entry name" value="PRK01747.1-2"/>
    <property type="match status" value="1"/>
</dbReference>
<evidence type="ECO:0000256" key="6">
    <source>
        <dbReference type="ARBA" id="ARBA00022694"/>
    </source>
</evidence>
<keyword evidence="9 10" id="KW-0511">Multifunctional enzyme</keyword>
<keyword evidence="4 10" id="KW-0808">Transferase</keyword>
<evidence type="ECO:0000259" key="11">
    <source>
        <dbReference type="Pfam" id="PF01266"/>
    </source>
</evidence>